<sequence length="50" mass="6091">LIIAYQYCFLIFFQVSLSLLRFSLIPHDFANSYIEDFNYLYLLQLIYFVV</sequence>
<comment type="caution">
    <text evidence="2">The sequence shown here is derived from an EMBL/GenBank/DDBJ whole genome shotgun (WGS) entry which is preliminary data.</text>
</comment>
<evidence type="ECO:0000256" key="1">
    <source>
        <dbReference type="SAM" id="Phobius"/>
    </source>
</evidence>
<feature type="transmembrane region" description="Helical" evidence="1">
    <location>
        <begin position="7"/>
        <end position="25"/>
    </location>
</feature>
<dbReference type="EMBL" id="JASPKZ010001989">
    <property type="protein sequence ID" value="KAJ9596427.1"/>
    <property type="molecule type" value="Genomic_DNA"/>
</dbReference>
<dbReference type="AlphaFoldDB" id="A0AAD8ENU5"/>
<dbReference type="Proteomes" id="UP001233999">
    <property type="component" value="Unassembled WGS sequence"/>
</dbReference>
<keyword evidence="1" id="KW-0472">Membrane</keyword>
<accession>A0AAD8ENU5</accession>
<keyword evidence="1" id="KW-0812">Transmembrane</keyword>
<evidence type="ECO:0000313" key="2">
    <source>
        <dbReference type="EMBL" id="KAJ9596427.1"/>
    </source>
</evidence>
<keyword evidence="3" id="KW-1185">Reference proteome</keyword>
<reference evidence="2" key="2">
    <citation type="submission" date="2023-05" db="EMBL/GenBank/DDBJ databases">
        <authorList>
            <person name="Fouks B."/>
        </authorList>
    </citation>
    <scope>NUCLEOTIDE SEQUENCE</scope>
    <source>
        <strain evidence="2">Stay&amp;Tobe</strain>
        <tissue evidence="2">Testes</tissue>
    </source>
</reference>
<organism evidence="2 3">
    <name type="scientific">Diploptera punctata</name>
    <name type="common">Pacific beetle cockroach</name>
    <dbReference type="NCBI Taxonomy" id="6984"/>
    <lineage>
        <taxon>Eukaryota</taxon>
        <taxon>Metazoa</taxon>
        <taxon>Ecdysozoa</taxon>
        <taxon>Arthropoda</taxon>
        <taxon>Hexapoda</taxon>
        <taxon>Insecta</taxon>
        <taxon>Pterygota</taxon>
        <taxon>Neoptera</taxon>
        <taxon>Polyneoptera</taxon>
        <taxon>Dictyoptera</taxon>
        <taxon>Blattodea</taxon>
        <taxon>Blaberoidea</taxon>
        <taxon>Blaberidae</taxon>
        <taxon>Diplopterinae</taxon>
        <taxon>Diploptera</taxon>
    </lineage>
</organism>
<gene>
    <name evidence="2" type="ORF">L9F63_012545</name>
</gene>
<proteinExistence type="predicted"/>
<protein>
    <submittedName>
        <fullName evidence="2">Uncharacterized protein</fullName>
    </submittedName>
</protein>
<reference evidence="2" key="1">
    <citation type="journal article" date="2023" name="IScience">
        <title>Live-bearing cockroach genome reveals convergent evolutionary mechanisms linked to viviparity in insects and beyond.</title>
        <authorList>
            <person name="Fouks B."/>
            <person name="Harrison M.C."/>
            <person name="Mikhailova A.A."/>
            <person name="Marchal E."/>
            <person name="English S."/>
            <person name="Carruthers M."/>
            <person name="Jennings E.C."/>
            <person name="Chiamaka E.L."/>
            <person name="Frigard R.A."/>
            <person name="Pippel M."/>
            <person name="Attardo G.M."/>
            <person name="Benoit J.B."/>
            <person name="Bornberg-Bauer E."/>
            <person name="Tobe S.S."/>
        </authorList>
    </citation>
    <scope>NUCLEOTIDE SEQUENCE</scope>
    <source>
        <strain evidence="2">Stay&amp;Tobe</strain>
    </source>
</reference>
<name>A0AAD8ENU5_DIPPU</name>
<feature type="non-terminal residue" evidence="2">
    <location>
        <position position="50"/>
    </location>
</feature>
<keyword evidence="1" id="KW-1133">Transmembrane helix</keyword>
<evidence type="ECO:0000313" key="3">
    <source>
        <dbReference type="Proteomes" id="UP001233999"/>
    </source>
</evidence>
<feature type="non-terminal residue" evidence="2">
    <location>
        <position position="1"/>
    </location>
</feature>